<dbReference type="InterPro" id="IPR001680">
    <property type="entry name" value="WD40_rpt"/>
</dbReference>
<dbReference type="PROSITE" id="PS50082">
    <property type="entry name" value="WD_REPEATS_2"/>
    <property type="match status" value="3"/>
</dbReference>
<dbReference type="PROSITE" id="PS00678">
    <property type="entry name" value="WD_REPEATS_1"/>
    <property type="match status" value="2"/>
</dbReference>
<dbReference type="InterPro" id="IPR020472">
    <property type="entry name" value="WD40_PAC1"/>
</dbReference>
<protein>
    <submittedName>
        <fullName evidence="5">Uncharacterized protein</fullName>
    </submittedName>
</protein>
<keyword evidence="2" id="KW-0677">Repeat</keyword>
<dbReference type="HOGENOM" id="CLU_029749_0_0_1"/>
<dbReference type="STRING" id="225164.V3ZQL5"/>
<dbReference type="OMA" id="GVNARIY"/>
<evidence type="ECO:0000313" key="6">
    <source>
        <dbReference type="Proteomes" id="UP000030746"/>
    </source>
</evidence>
<dbReference type="InterPro" id="IPR015943">
    <property type="entry name" value="WD40/YVTN_repeat-like_dom_sf"/>
</dbReference>
<evidence type="ECO:0000313" key="5">
    <source>
        <dbReference type="EMBL" id="ESO86637.1"/>
    </source>
</evidence>
<dbReference type="Gene3D" id="2.130.10.10">
    <property type="entry name" value="YVTN repeat-like/Quinoprotein amine dehydrogenase"/>
    <property type="match status" value="3"/>
</dbReference>
<evidence type="ECO:0000256" key="2">
    <source>
        <dbReference type="ARBA" id="ARBA00022737"/>
    </source>
</evidence>
<dbReference type="GO" id="GO:0006364">
    <property type="term" value="P:rRNA processing"/>
    <property type="evidence" value="ECO:0007669"/>
    <property type="project" value="TreeGrafter"/>
</dbReference>
<dbReference type="CTD" id="20240477"/>
<dbReference type="EMBL" id="KB203019">
    <property type="protein sequence ID" value="ESO86637.1"/>
    <property type="molecule type" value="Genomic_DNA"/>
</dbReference>
<reference evidence="5 6" key="1">
    <citation type="journal article" date="2013" name="Nature">
        <title>Insights into bilaterian evolution from three spiralian genomes.</title>
        <authorList>
            <person name="Simakov O."/>
            <person name="Marletaz F."/>
            <person name="Cho S.J."/>
            <person name="Edsinger-Gonzales E."/>
            <person name="Havlak P."/>
            <person name="Hellsten U."/>
            <person name="Kuo D.H."/>
            <person name="Larsson T."/>
            <person name="Lv J."/>
            <person name="Arendt D."/>
            <person name="Savage R."/>
            <person name="Osoegawa K."/>
            <person name="de Jong P."/>
            <person name="Grimwood J."/>
            <person name="Chapman J.A."/>
            <person name="Shapiro H."/>
            <person name="Aerts A."/>
            <person name="Otillar R.P."/>
            <person name="Terry A.Y."/>
            <person name="Boore J.L."/>
            <person name="Grigoriev I.V."/>
            <person name="Lindberg D.R."/>
            <person name="Seaver E.C."/>
            <person name="Weisblat D.A."/>
            <person name="Putnam N.H."/>
            <person name="Rokhsar D.S."/>
        </authorList>
    </citation>
    <scope>NUCLEOTIDE SEQUENCE [LARGE SCALE GENOMIC DNA]</scope>
</reference>
<dbReference type="PROSITE" id="PS50294">
    <property type="entry name" value="WD_REPEATS_REGION"/>
    <property type="match status" value="2"/>
</dbReference>
<feature type="repeat" description="WD" evidence="3">
    <location>
        <begin position="129"/>
        <end position="160"/>
    </location>
</feature>
<dbReference type="InterPro" id="IPR019775">
    <property type="entry name" value="WD40_repeat_CS"/>
</dbReference>
<dbReference type="PANTHER" id="PTHR18763">
    <property type="entry name" value="WD-REPEAT PROTEIN 18"/>
    <property type="match status" value="1"/>
</dbReference>
<organism evidence="5 6">
    <name type="scientific">Lottia gigantea</name>
    <name type="common">Giant owl limpet</name>
    <dbReference type="NCBI Taxonomy" id="225164"/>
    <lineage>
        <taxon>Eukaryota</taxon>
        <taxon>Metazoa</taxon>
        <taxon>Spiralia</taxon>
        <taxon>Lophotrochozoa</taxon>
        <taxon>Mollusca</taxon>
        <taxon>Gastropoda</taxon>
        <taxon>Patellogastropoda</taxon>
        <taxon>Lottioidea</taxon>
        <taxon>Lottiidae</taxon>
        <taxon>Lottia</taxon>
    </lineage>
</organism>
<dbReference type="GeneID" id="20240477"/>
<evidence type="ECO:0000256" key="1">
    <source>
        <dbReference type="ARBA" id="ARBA00022574"/>
    </source>
</evidence>
<keyword evidence="6" id="KW-1185">Reference proteome</keyword>
<dbReference type="Proteomes" id="UP000030746">
    <property type="component" value="Unassembled WGS sequence"/>
</dbReference>
<dbReference type="SUPFAM" id="SSF50998">
    <property type="entry name" value="Quinoprotein alcohol dehydrogenase-like"/>
    <property type="match status" value="1"/>
</dbReference>
<dbReference type="InterPro" id="IPR045227">
    <property type="entry name" value="WDR18/Ipi3/RID3"/>
</dbReference>
<feature type="repeat" description="WD" evidence="3">
    <location>
        <begin position="182"/>
        <end position="225"/>
    </location>
</feature>
<evidence type="ECO:0000256" key="3">
    <source>
        <dbReference type="PROSITE-ProRule" id="PRU00221"/>
    </source>
</evidence>
<name>V3ZQL5_LOTGI</name>
<feature type="chain" id="PRO_5004717926" evidence="4">
    <location>
        <begin position="28"/>
        <end position="450"/>
    </location>
</feature>
<feature type="signal peptide" evidence="4">
    <location>
        <begin position="1"/>
        <end position="27"/>
    </location>
</feature>
<dbReference type="KEGG" id="lgi:LOTGIDRAFT_166906"/>
<dbReference type="OrthoDB" id="756370at2759"/>
<dbReference type="SMART" id="SM00320">
    <property type="entry name" value="WD40"/>
    <property type="match status" value="6"/>
</dbReference>
<sequence>MTERRTHSNQHFMLIILQVLFTSDDSGQLWNSCVWDFSTGTGLMQYRGGSSGAHSLSLLGNDYLIGGGGQKSVVNVWELQRKDQNQIKIILPGKVNCLCPSPDGNYCIVGIAEKIYIWQTSSGNLLKVISRHYLDVTCIRFTDDGSHFITAGDDNLVIAWCLPRTISSTDFPLSKPEPKYVWTGHSLPVKDVYVGSGGVRSRVISSSLDQTCKLWDMTTGELLCTFIFDDPIMSVYMDSAEFRIFAGSNTGHIYCVNLYGAKLQKERHITNKSDDEGISIYKGHSSKINCLSMSMDGSILASGSADCTVKLWDVYSGQCIRTLDHKGSVTNAFITSTPSNILNPDSKPFLVVQHFKRHLHSTQQQLEGDNSNQTDLIHMKIRGCKRKSERTSNTDINNLIQSNVSVVNQSDVDVIEAHEELNKLKSKISKLKNVNKELYDYAVTNIVNKV</sequence>
<dbReference type="GO" id="GO:0005656">
    <property type="term" value="C:nuclear pre-replicative complex"/>
    <property type="evidence" value="ECO:0007669"/>
    <property type="project" value="TreeGrafter"/>
</dbReference>
<feature type="repeat" description="WD" evidence="3">
    <location>
        <begin position="281"/>
        <end position="322"/>
    </location>
</feature>
<dbReference type="Pfam" id="PF00400">
    <property type="entry name" value="WD40"/>
    <property type="match status" value="3"/>
</dbReference>
<evidence type="ECO:0000256" key="4">
    <source>
        <dbReference type="SAM" id="SignalP"/>
    </source>
</evidence>
<proteinExistence type="predicted"/>
<dbReference type="InterPro" id="IPR011047">
    <property type="entry name" value="Quinoprotein_ADH-like_sf"/>
</dbReference>
<dbReference type="AlphaFoldDB" id="V3ZQL5"/>
<dbReference type="PANTHER" id="PTHR18763:SF0">
    <property type="entry name" value="WD REPEAT-CONTAINING PROTEIN 18"/>
    <property type="match status" value="1"/>
</dbReference>
<accession>V3ZQL5</accession>
<dbReference type="PRINTS" id="PR00320">
    <property type="entry name" value="GPROTEINBRPT"/>
</dbReference>
<dbReference type="RefSeq" id="XP_009062619.1">
    <property type="nucleotide sequence ID" value="XM_009064371.1"/>
</dbReference>
<gene>
    <name evidence="5" type="ORF">LOTGIDRAFT_166906</name>
</gene>
<dbReference type="GO" id="GO:0006261">
    <property type="term" value="P:DNA-templated DNA replication"/>
    <property type="evidence" value="ECO:0007669"/>
    <property type="project" value="TreeGrafter"/>
</dbReference>
<dbReference type="GO" id="GO:0120330">
    <property type="term" value="C:rixosome complex"/>
    <property type="evidence" value="ECO:0007669"/>
    <property type="project" value="TreeGrafter"/>
</dbReference>
<keyword evidence="1 3" id="KW-0853">WD repeat</keyword>
<keyword evidence="4" id="KW-0732">Signal</keyword>